<dbReference type="SUPFAM" id="SSF46785">
    <property type="entry name" value="Winged helix' DNA-binding domain"/>
    <property type="match status" value="1"/>
</dbReference>
<keyword evidence="1" id="KW-0805">Transcription regulation</keyword>
<organism evidence="6 7">
    <name type="scientific">Sphingobium lignivorans</name>
    <dbReference type="NCBI Taxonomy" id="2735886"/>
    <lineage>
        <taxon>Bacteria</taxon>
        <taxon>Pseudomonadati</taxon>
        <taxon>Pseudomonadota</taxon>
        <taxon>Alphaproteobacteria</taxon>
        <taxon>Sphingomonadales</taxon>
        <taxon>Sphingomonadaceae</taxon>
        <taxon>Sphingobium</taxon>
    </lineage>
</organism>
<dbReference type="InterPro" id="IPR005471">
    <property type="entry name" value="Tscrpt_reg_IclR_N"/>
</dbReference>
<evidence type="ECO:0000256" key="2">
    <source>
        <dbReference type="ARBA" id="ARBA00023125"/>
    </source>
</evidence>
<reference evidence="6 7" key="1">
    <citation type="submission" date="2020-08" db="EMBL/GenBank/DDBJ databases">
        <title>Exploring microbial biodiversity for novel pathways involved in the catabolism of aromatic compounds derived from lignin.</title>
        <authorList>
            <person name="Elkins J."/>
        </authorList>
    </citation>
    <scope>NUCLEOTIDE SEQUENCE [LARGE SCALE GENOMIC DNA]</scope>
    <source>
        <strain evidence="6 7">B1D3A</strain>
    </source>
</reference>
<sequence length="269" mass="29402">MIERKVKTVRALERGLQVLSEIDRRKGANLHELHLALGLPKATLLRMVVTLGKHGHIWQRLADGAFLPSARLRPPSADISAEEVAEVSSGHLARLSDQVAWPSAVAVPRADHVEIVETNSPLIRLDAIMLGPVGVRLSYLHTATGRAYLGACQPDERAAILRRLRPAEGDSAGERLLDDMLAGIRDRGYALREPFHPWPDRDWQAVRQDGRRSMAVPVILGAFPVASINITWLQRRSDTATVVQRHLGALRRAAEGIATDLAAARGGVA</sequence>
<dbReference type="PROSITE" id="PS51078">
    <property type="entry name" value="ICLR_ED"/>
    <property type="match status" value="1"/>
</dbReference>
<dbReference type="InterPro" id="IPR014757">
    <property type="entry name" value="Tscrpt_reg_IclR_C"/>
</dbReference>
<dbReference type="PROSITE" id="PS51077">
    <property type="entry name" value="HTH_ICLR"/>
    <property type="match status" value="1"/>
</dbReference>
<evidence type="ECO:0000259" key="5">
    <source>
        <dbReference type="PROSITE" id="PS51078"/>
    </source>
</evidence>
<dbReference type="RefSeq" id="WP_184049968.1">
    <property type="nucleotide sequence ID" value="NZ_JACHKA010000001.1"/>
</dbReference>
<feature type="domain" description="HTH iclR-type" evidence="4">
    <location>
        <begin position="9"/>
        <end position="70"/>
    </location>
</feature>
<dbReference type="InterPro" id="IPR029016">
    <property type="entry name" value="GAF-like_dom_sf"/>
</dbReference>
<dbReference type="PANTHER" id="PTHR30136:SF23">
    <property type="entry name" value="DNA-BINDING TRANSCRIPTIONAL ACTIVATOR MHPR"/>
    <property type="match status" value="1"/>
</dbReference>
<comment type="caution">
    <text evidence="6">The sequence shown here is derived from an EMBL/GenBank/DDBJ whole genome shotgun (WGS) entry which is preliminary data.</text>
</comment>
<feature type="domain" description="IclR-ED" evidence="5">
    <location>
        <begin position="70"/>
        <end position="263"/>
    </location>
</feature>
<evidence type="ECO:0000256" key="3">
    <source>
        <dbReference type="ARBA" id="ARBA00023163"/>
    </source>
</evidence>
<gene>
    <name evidence="6" type="ORF">HNP60_001212</name>
</gene>
<dbReference type="SMART" id="SM00346">
    <property type="entry name" value="HTH_ICLR"/>
    <property type="match status" value="1"/>
</dbReference>
<proteinExistence type="predicted"/>
<keyword evidence="7" id="KW-1185">Reference proteome</keyword>
<evidence type="ECO:0000259" key="4">
    <source>
        <dbReference type="PROSITE" id="PS51077"/>
    </source>
</evidence>
<dbReference type="SUPFAM" id="SSF55781">
    <property type="entry name" value="GAF domain-like"/>
    <property type="match status" value="1"/>
</dbReference>
<accession>A0ABR6NFF9</accession>
<dbReference type="PANTHER" id="PTHR30136">
    <property type="entry name" value="HELIX-TURN-HELIX TRANSCRIPTIONAL REGULATOR, ICLR FAMILY"/>
    <property type="match status" value="1"/>
</dbReference>
<dbReference type="EMBL" id="JACHKA010000001">
    <property type="protein sequence ID" value="MBB5985238.1"/>
    <property type="molecule type" value="Genomic_DNA"/>
</dbReference>
<name>A0ABR6NFF9_9SPHN</name>
<dbReference type="Gene3D" id="1.10.10.10">
    <property type="entry name" value="Winged helix-like DNA-binding domain superfamily/Winged helix DNA-binding domain"/>
    <property type="match status" value="1"/>
</dbReference>
<dbReference type="Proteomes" id="UP001138540">
    <property type="component" value="Unassembled WGS sequence"/>
</dbReference>
<keyword evidence="2" id="KW-0238">DNA-binding</keyword>
<dbReference type="Pfam" id="PF09339">
    <property type="entry name" value="HTH_IclR"/>
    <property type="match status" value="1"/>
</dbReference>
<evidence type="ECO:0000313" key="7">
    <source>
        <dbReference type="Proteomes" id="UP001138540"/>
    </source>
</evidence>
<dbReference type="Gene3D" id="3.30.450.40">
    <property type="match status" value="1"/>
</dbReference>
<keyword evidence="3" id="KW-0804">Transcription</keyword>
<evidence type="ECO:0000313" key="6">
    <source>
        <dbReference type="EMBL" id="MBB5985238.1"/>
    </source>
</evidence>
<evidence type="ECO:0000256" key="1">
    <source>
        <dbReference type="ARBA" id="ARBA00023015"/>
    </source>
</evidence>
<dbReference type="InterPro" id="IPR036388">
    <property type="entry name" value="WH-like_DNA-bd_sf"/>
</dbReference>
<dbReference type="InterPro" id="IPR036390">
    <property type="entry name" value="WH_DNA-bd_sf"/>
</dbReference>
<protein>
    <submittedName>
        <fullName evidence="6">IclR family mhp operon transcriptional activator</fullName>
    </submittedName>
</protein>
<dbReference type="InterPro" id="IPR050707">
    <property type="entry name" value="HTH_MetabolicPath_Reg"/>
</dbReference>